<gene>
    <name evidence="1" type="ORF">D1614_23535</name>
</gene>
<proteinExistence type="predicted"/>
<evidence type="ECO:0000313" key="1">
    <source>
        <dbReference type="EMBL" id="RIJ45288.1"/>
    </source>
</evidence>
<dbReference type="EMBL" id="QWGR01000037">
    <property type="protein sequence ID" value="RIJ45288.1"/>
    <property type="molecule type" value="Genomic_DNA"/>
</dbReference>
<name>A0A399SPM4_9BACT</name>
<reference evidence="1 2" key="1">
    <citation type="submission" date="2018-08" db="EMBL/GenBank/DDBJ databases">
        <title>Pallidiluteibacterium maritimus gen. nov., sp. nov., isolated from coastal sediment.</title>
        <authorList>
            <person name="Zhou L.Y."/>
        </authorList>
    </citation>
    <scope>NUCLEOTIDE SEQUENCE [LARGE SCALE GENOMIC DNA]</scope>
    <source>
        <strain evidence="1 2">XSD2</strain>
    </source>
</reference>
<dbReference type="AlphaFoldDB" id="A0A399SPM4"/>
<keyword evidence="2" id="KW-1185">Reference proteome</keyword>
<sequence>MGKVEKRQLTKYITKMEDKIKQILEIVDELDESKKQTILLECASRIGTPEWAEAVKDLIRRMENLNK</sequence>
<comment type="caution">
    <text evidence="1">The sequence shown here is derived from an EMBL/GenBank/DDBJ whole genome shotgun (WGS) entry which is preliminary data.</text>
</comment>
<dbReference type="Proteomes" id="UP000265926">
    <property type="component" value="Unassembled WGS sequence"/>
</dbReference>
<evidence type="ECO:0000313" key="2">
    <source>
        <dbReference type="Proteomes" id="UP000265926"/>
    </source>
</evidence>
<accession>A0A399SPM4</accession>
<protein>
    <submittedName>
        <fullName evidence="1">Uncharacterized protein</fullName>
    </submittedName>
</protein>
<organism evidence="1 2">
    <name type="scientific">Maribellus luteus</name>
    <dbReference type="NCBI Taxonomy" id="2305463"/>
    <lineage>
        <taxon>Bacteria</taxon>
        <taxon>Pseudomonadati</taxon>
        <taxon>Bacteroidota</taxon>
        <taxon>Bacteroidia</taxon>
        <taxon>Marinilabiliales</taxon>
        <taxon>Prolixibacteraceae</taxon>
        <taxon>Maribellus</taxon>
    </lineage>
</organism>